<dbReference type="Ensembl" id="ENSOTST00005043508.2">
    <property type="protein sequence ID" value="ENSOTSP00005039986.1"/>
    <property type="gene ID" value="ENSOTSG00005017236.2"/>
</dbReference>
<dbReference type="Pfam" id="PF17216">
    <property type="entry name" value="Rrp44_CSD1"/>
    <property type="match status" value="1"/>
</dbReference>
<dbReference type="Pfam" id="PF17877">
    <property type="entry name" value="Dis3l2_C_term"/>
    <property type="match status" value="1"/>
</dbReference>
<organism evidence="11 12">
    <name type="scientific">Oncorhynchus tshawytscha</name>
    <name type="common">Chinook salmon</name>
    <name type="synonym">Salmo tshawytscha</name>
    <dbReference type="NCBI Taxonomy" id="74940"/>
    <lineage>
        <taxon>Eukaryota</taxon>
        <taxon>Metazoa</taxon>
        <taxon>Chordata</taxon>
        <taxon>Craniata</taxon>
        <taxon>Vertebrata</taxon>
        <taxon>Euteleostomi</taxon>
        <taxon>Actinopterygii</taxon>
        <taxon>Neopterygii</taxon>
        <taxon>Teleostei</taxon>
        <taxon>Protacanthopterygii</taxon>
        <taxon>Salmoniformes</taxon>
        <taxon>Salmonidae</taxon>
        <taxon>Salmoninae</taxon>
        <taxon>Oncorhynchus</taxon>
    </lineage>
</organism>
<evidence type="ECO:0000256" key="8">
    <source>
        <dbReference type="HAMAP-Rule" id="MF_03045"/>
    </source>
</evidence>
<sequence>MKGKGGEESSLSLYMDKLNSRGALQEPERRQGVSDKLLFSSSGASTPSDKGKKTRGSQGGSKKQVFEAYMTTEDVSHGLKRGELIQGSIRINPKKYHEAFIAAPDGKRDIFLDGTAARNRALNGDVVVVQVLPQEQWKVTPAVPSESLGLRPGSVVTGRDREVRGATHNWPSVIRVREGLVGRDVLVSSRTSDSCGGPGAVRANQGCQVHGVSSDTLVRLASGLDACCVVYIVEQKHSRAATGFLKFLPDKPFAMFSPVDHRVPRVNVPLPDCPHDFCSRPGDYANILFIVRITSWPDDSNFAEGRLAKTLGQAGEIEPETEGILIEYDVDFSEFSVEVLGCLPQKLPWTIPPEELGNRRDLRKECIFTIDPATARDLDDALSCKPLPDGNFELGVHIADVSYFVEEGNALDFIASRRATSVYMVQKVIPMLPRLLCEELCSLNPLTDRLTFSVIWKITPEGKILSEWFGRSVIRSCVKLSYDHAQSMIEAPDKLFQADELPPCAAEHPMDEIHQAVLNLHAIAKRLRAQRFQGGALRLDQLKLSFTLDRETSMPQGCYVYQYRDSNKLVEEFMLLANMATAHQIYRSFPNKALLRRHPPPQTKMVDDLQEFCDQMGLHIDFSTAGTLHKSLNETLGDDEYTSARKEVLTHMCSRPMQMAMYFCTGVLKEELLFRHYALNVPFYTHFTSPIRRYADVIVHRLLAASLGGWCDTVQKQASHCNDKKTASKRVQELSSELFFSVFVKESGPLDSEAMVMGILDQAFDVLVLRYGVQKRIYCKVSATRTMTFHFHKVGKKGELTLVWAAEEPGKPSVRQVRPRHRAK</sequence>
<dbReference type="InterPro" id="IPR012340">
    <property type="entry name" value="NA-bd_OB-fold"/>
</dbReference>
<keyword evidence="6 8" id="KW-0460">Magnesium</keyword>
<dbReference type="PANTHER" id="PTHR23355:SF9">
    <property type="entry name" value="DIS3-LIKE EXONUCLEASE 2"/>
    <property type="match status" value="1"/>
</dbReference>
<dbReference type="SUPFAM" id="SSF50249">
    <property type="entry name" value="Nucleic acid-binding proteins"/>
    <property type="match status" value="2"/>
</dbReference>
<keyword evidence="8" id="KW-0132">Cell division</keyword>
<keyword evidence="8" id="KW-0498">Mitosis</keyword>
<dbReference type="GO" id="GO:0008266">
    <property type="term" value="F:poly(U) RNA binding"/>
    <property type="evidence" value="ECO:0007669"/>
    <property type="project" value="UniProtKB-ARBA"/>
</dbReference>
<feature type="domain" description="RNB" evidence="10">
    <location>
        <begin position="359"/>
        <end position="709"/>
    </location>
</feature>
<keyword evidence="4 8" id="KW-0378">Hydrolase</keyword>
<dbReference type="InterPro" id="IPR033771">
    <property type="entry name" value="Rrp44_CSD1"/>
</dbReference>
<evidence type="ECO:0000313" key="11">
    <source>
        <dbReference type="Ensembl" id="ENSOTSP00005039986.1"/>
    </source>
</evidence>
<keyword evidence="3 8" id="KW-0479">Metal-binding</keyword>
<dbReference type="GO" id="GO:0046872">
    <property type="term" value="F:metal ion binding"/>
    <property type="evidence" value="ECO:0007669"/>
    <property type="project" value="UniProtKB-KW"/>
</dbReference>
<feature type="binding site" evidence="8">
    <location>
        <position position="371"/>
    </location>
    <ligand>
        <name>Mg(2+)</name>
        <dbReference type="ChEBI" id="CHEBI:18420"/>
    </ligand>
</feature>
<evidence type="ECO:0000256" key="4">
    <source>
        <dbReference type="ARBA" id="ARBA00022801"/>
    </source>
</evidence>
<dbReference type="GO" id="GO:0000175">
    <property type="term" value="F:3'-5'-RNA exonuclease activity"/>
    <property type="evidence" value="ECO:0007669"/>
    <property type="project" value="UniProtKB-UniRule"/>
</dbReference>
<comment type="domain">
    <text evidence="8">Specifically recognizes and binds polyuridylated RNAs via 3 RNA-binding regions (named U-zone 1, U-zone 2 and U-zone 3) that form an open funnel on one face of the catalytic domain, allowing RNA to navigate a path to the active site.</text>
</comment>
<evidence type="ECO:0000259" key="10">
    <source>
        <dbReference type="SMART" id="SM00955"/>
    </source>
</evidence>
<dbReference type="GO" id="GO:0000956">
    <property type="term" value="P:nuclear-transcribed mRNA catabolic process"/>
    <property type="evidence" value="ECO:0007669"/>
    <property type="project" value="UniProtKB-UniRule"/>
</dbReference>
<reference evidence="11" key="2">
    <citation type="submission" date="2025-09" db="UniProtKB">
        <authorList>
            <consortium name="Ensembl"/>
        </authorList>
    </citation>
    <scope>IDENTIFICATION</scope>
</reference>
<name>A0A8C8FWM7_ONCTS</name>
<proteinExistence type="inferred from homology"/>
<evidence type="ECO:0000256" key="6">
    <source>
        <dbReference type="ARBA" id="ARBA00022842"/>
    </source>
</evidence>
<feature type="region of interest" description="Disordered" evidence="9">
    <location>
        <begin position="1"/>
        <end position="64"/>
    </location>
</feature>
<keyword evidence="12" id="KW-1185">Reference proteome</keyword>
<evidence type="ECO:0000256" key="2">
    <source>
        <dbReference type="ARBA" id="ARBA00022722"/>
    </source>
</evidence>
<comment type="cofactor">
    <cofactor evidence="8">
        <name>Mg(2+)</name>
        <dbReference type="ChEBI" id="CHEBI:18420"/>
    </cofactor>
    <cofactor evidence="8">
        <name>Mn(2+)</name>
        <dbReference type="ChEBI" id="CHEBI:29035"/>
    </cofactor>
</comment>
<dbReference type="Pfam" id="PF17849">
    <property type="entry name" value="OB_Dis3"/>
    <property type="match status" value="1"/>
</dbReference>
<dbReference type="PROSITE" id="PS01175">
    <property type="entry name" value="RIBONUCLEASE_II"/>
    <property type="match status" value="1"/>
</dbReference>
<gene>
    <name evidence="8" type="primary">dis3l2</name>
    <name evidence="11" type="synonym">DIS3L2</name>
</gene>
<dbReference type="GO" id="GO:0010587">
    <property type="term" value="P:miRNA catabolic process"/>
    <property type="evidence" value="ECO:0007669"/>
    <property type="project" value="UniProtKB-UniRule"/>
</dbReference>
<accession>A0A8C8FWM7</accession>
<evidence type="ECO:0000256" key="5">
    <source>
        <dbReference type="ARBA" id="ARBA00022839"/>
    </source>
</evidence>
<dbReference type="InterPro" id="IPR022966">
    <property type="entry name" value="RNase_II/R_CS"/>
</dbReference>
<evidence type="ECO:0000256" key="9">
    <source>
        <dbReference type="SAM" id="MobiDB-lite"/>
    </source>
</evidence>
<dbReference type="Pfam" id="PF00773">
    <property type="entry name" value="RNB"/>
    <property type="match status" value="1"/>
</dbReference>
<evidence type="ECO:0000313" key="12">
    <source>
        <dbReference type="Proteomes" id="UP000694402"/>
    </source>
</evidence>
<dbReference type="GO" id="GO:0000932">
    <property type="term" value="C:P-body"/>
    <property type="evidence" value="ECO:0007669"/>
    <property type="project" value="UniProtKB-SubCell"/>
</dbReference>
<dbReference type="Gene3D" id="2.40.50.140">
    <property type="entry name" value="Nucleic acid-binding proteins"/>
    <property type="match status" value="1"/>
</dbReference>
<feature type="site" description="Important for catalytic activity" evidence="8">
    <location>
        <position position="379"/>
    </location>
</feature>
<keyword evidence="8" id="KW-0464">Manganese</keyword>
<dbReference type="InterPro" id="IPR050180">
    <property type="entry name" value="RNR_Ribonuclease"/>
</dbReference>
<dbReference type="GO" id="GO:1990074">
    <property type="term" value="P:polyuridylation-dependent mRNA catabolic process"/>
    <property type="evidence" value="ECO:0007669"/>
    <property type="project" value="UniProtKB-UniRule"/>
</dbReference>
<keyword evidence="2 8" id="KW-0540">Nuclease</keyword>
<evidence type="ECO:0000256" key="7">
    <source>
        <dbReference type="ARBA" id="ARBA00022884"/>
    </source>
</evidence>
<comment type="subcellular location">
    <subcellularLocation>
        <location evidence="8">Cytoplasm</location>
    </subcellularLocation>
    <subcellularLocation>
        <location evidence="8">Cytoplasm</location>
        <location evidence="8">P-body</location>
    </subcellularLocation>
</comment>
<dbReference type="InterPro" id="IPR001900">
    <property type="entry name" value="RNase_II/R"/>
</dbReference>
<dbReference type="AlphaFoldDB" id="A0A8C8FWM7"/>
<dbReference type="FunFam" id="2.40.50.700:FF:000003">
    <property type="entry name" value="DIS3-like exonuclease 2"/>
    <property type="match status" value="1"/>
</dbReference>
<dbReference type="GeneTree" id="ENSGT00530000063106"/>
<keyword evidence="5 8" id="KW-0269">Exonuclease</keyword>
<dbReference type="InterPro" id="IPR041093">
    <property type="entry name" value="Dis3l2-like_C"/>
</dbReference>
<dbReference type="Gene3D" id="2.40.50.690">
    <property type="match status" value="1"/>
</dbReference>
<dbReference type="EC" id="3.1.13.-" evidence="8"/>
<dbReference type="InterPro" id="IPR028591">
    <property type="entry name" value="DIS3L2"/>
</dbReference>
<feature type="binding site" evidence="8">
    <location>
        <position position="380"/>
    </location>
    <ligand>
        <name>Mg(2+)</name>
        <dbReference type="ChEBI" id="CHEBI:18420"/>
    </ligand>
</feature>
<evidence type="ECO:0000256" key="3">
    <source>
        <dbReference type="ARBA" id="ARBA00022723"/>
    </source>
</evidence>
<dbReference type="GO" id="GO:0051301">
    <property type="term" value="P:cell division"/>
    <property type="evidence" value="ECO:0007669"/>
    <property type="project" value="UniProtKB-KW"/>
</dbReference>
<dbReference type="Gene3D" id="2.40.50.700">
    <property type="match status" value="1"/>
</dbReference>
<reference evidence="11" key="1">
    <citation type="submission" date="2025-08" db="UniProtKB">
        <authorList>
            <consortium name="Ensembl"/>
        </authorList>
    </citation>
    <scope>IDENTIFICATION</scope>
</reference>
<keyword evidence="7 8" id="KW-0694">RNA-binding</keyword>
<keyword evidence="1 8" id="KW-0963">Cytoplasm</keyword>
<protein>
    <recommendedName>
        <fullName evidence="8">DIS3-like exonuclease 2</fullName>
        <ecNumber evidence="8">3.1.13.-</ecNumber>
    </recommendedName>
</protein>
<dbReference type="HAMAP" id="MF_03045">
    <property type="entry name" value="DIS3L2"/>
    <property type="match status" value="1"/>
</dbReference>
<dbReference type="InterPro" id="IPR041505">
    <property type="entry name" value="Dis3_CSD2"/>
</dbReference>
<comment type="similarity">
    <text evidence="8">Belongs to the RNR ribonuclease family. DIS3L2 subfamily.</text>
</comment>
<dbReference type="Proteomes" id="UP000694402">
    <property type="component" value="Unassembled WGS sequence"/>
</dbReference>
<comment type="function">
    <text evidence="8">3'-5'-exoribonuclease that specifically recognizes RNAs polyuridylated at their 3' end and mediates their degradation. Component of an exosome-independent RNA degradation pathway that mediates degradation of both mRNAs and miRNAs that have been polyuridylated by a terminal uridylyltransferase. Essential for correct mitosis, and negatively regulates cell proliferation.</text>
</comment>
<evidence type="ECO:0000256" key="1">
    <source>
        <dbReference type="ARBA" id="ARBA00022490"/>
    </source>
</evidence>
<dbReference type="PANTHER" id="PTHR23355">
    <property type="entry name" value="RIBONUCLEASE"/>
    <property type="match status" value="1"/>
</dbReference>
<dbReference type="SMART" id="SM00955">
    <property type="entry name" value="RNB"/>
    <property type="match status" value="1"/>
</dbReference>
<feature type="compositionally biased region" description="Polar residues" evidence="9">
    <location>
        <begin position="39"/>
        <end position="48"/>
    </location>
</feature>
<dbReference type="FunFam" id="2.40.50.690:FF:000003">
    <property type="entry name" value="DIS3-like exonuclease 2"/>
    <property type="match status" value="1"/>
</dbReference>
<keyword evidence="8" id="KW-0131">Cell cycle</keyword>